<feature type="compositionally biased region" description="Basic and acidic residues" evidence="1">
    <location>
        <begin position="43"/>
        <end position="66"/>
    </location>
</feature>
<dbReference type="OrthoDB" id="3239511at2759"/>
<dbReference type="InterPro" id="IPR041078">
    <property type="entry name" value="Plavaka"/>
</dbReference>
<evidence type="ECO:0000313" key="3">
    <source>
        <dbReference type="Proteomes" id="UP000736335"/>
    </source>
</evidence>
<evidence type="ECO:0000313" key="2">
    <source>
        <dbReference type="EMBL" id="KAF9790697.1"/>
    </source>
</evidence>
<name>A0A9P6HMB0_9AGAM</name>
<dbReference type="Proteomes" id="UP000736335">
    <property type="component" value="Unassembled WGS sequence"/>
</dbReference>
<feature type="compositionally biased region" description="Basic and acidic residues" evidence="1">
    <location>
        <begin position="157"/>
        <end position="172"/>
    </location>
</feature>
<feature type="region of interest" description="Disordered" evidence="1">
    <location>
        <begin position="43"/>
        <end position="172"/>
    </location>
</feature>
<dbReference type="Pfam" id="PF18759">
    <property type="entry name" value="Plavaka"/>
    <property type="match status" value="1"/>
</dbReference>
<reference evidence="2" key="2">
    <citation type="submission" date="2020-11" db="EMBL/GenBank/DDBJ databases">
        <authorList>
            <consortium name="DOE Joint Genome Institute"/>
            <person name="Kuo A."/>
            <person name="Miyauchi S."/>
            <person name="Kiss E."/>
            <person name="Drula E."/>
            <person name="Kohler A."/>
            <person name="Sanchez-Garcia M."/>
            <person name="Andreopoulos B."/>
            <person name="Barry K.W."/>
            <person name="Bonito G."/>
            <person name="Buee M."/>
            <person name="Carver A."/>
            <person name="Chen C."/>
            <person name="Cichocki N."/>
            <person name="Clum A."/>
            <person name="Culley D."/>
            <person name="Crous P.W."/>
            <person name="Fauchery L."/>
            <person name="Girlanda M."/>
            <person name="Hayes R."/>
            <person name="Keri Z."/>
            <person name="Labutti K."/>
            <person name="Lipzen A."/>
            <person name="Lombard V."/>
            <person name="Magnuson J."/>
            <person name="Maillard F."/>
            <person name="Morin E."/>
            <person name="Murat C."/>
            <person name="Nolan M."/>
            <person name="Ohm R."/>
            <person name="Pangilinan J."/>
            <person name="Pereira M."/>
            <person name="Perotto S."/>
            <person name="Peter M."/>
            <person name="Riley R."/>
            <person name="Sitrit Y."/>
            <person name="Stielow B."/>
            <person name="Szollosi G."/>
            <person name="Zifcakova L."/>
            <person name="Stursova M."/>
            <person name="Spatafora J.W."/>
            <person name="Tedersoo L."/>
            <person name="Vaario L.-M."/>
            <person name="Yamada A."/>
            <person name="Yan M."/>
            <person name="Wang P."/>
            <person name="Xu J."/>
            <person name="Bruns T."/>
            <person name="Baldrian P."/>
            <person name="Vilgalys R."/>
            <person name="Henrissat B."/>
            <person name="Grigoriev I.V."/>
            <person name="Hibbett D."/>
            <person name="Nagy L.G."/>
            <person name="Martin F.M."/>
        </authorList>
    </citation>
    <scope>NUCLEOTIDE SEQUENCE</scope>
    <source>
        <strain evidence="2">UH-Tt-Lm1</strain>
    </source>
</reference>
<reference evidence="2" key="1">
    <citation type="journal article" date="2020" name="Nat. Commun.">
        <title>Large-scale genome sequencing of mycorrhizal fungi provides insights into the early evolution of symbiotic traits.</title>
        <authorList>
            <person name="Miyauchi S."/>
            <person name="Kiss E."/>
            <person name="Kuo A."/>
            <person name="Drula E."/>
            <person name="Kohler A."/>
            <person name="Sanchez-Garcia M."/>
            <person name="Morin E."/>
            <person name="Andreopoulos B."/>
            <person name="Barry K.W."/>
            <person name="Bonito G."/>
            <person name="Buee M."/>
            <person name="Carver A."/>
            <person name="Chen C."/>
            <person name="Cichocki N."/>
            <person name="Clum A."/>
            <person name="Culley D."/>
            <person name="Crous P.W."/>
            <person name="Fauchery L."/>
            <person name="Girlanda M."/>
            <person name="Hayes R.D."/>
            <person name="Keri Z."/>
            <person name="LaButti K."/>
            <person name="Lipzen A."/>
            <person name="Lombard V."/>
            <person name="Magnuson J."/>
            <person name="Maillard F."/>
            <person name="Murat C."/>
            <person name="Nolan M."/>
            <person name="Ohm R.A."/>
            <person name="Pangilinan J."/>
            <person name="Pereira M.F."/>
            <person name="Perotto S."/>
            <person name="Peter M."/>
            <person name="Pfister S."/>
            <person name="Riley R."/>
            <person name="Sitrit Y."/>
            <person name="Stielow J.B."/>
            <person name="Szollosi G."/>
            <person name="Zifcakova L."/>
            <person name="Stursova M."/>
            <person name="Spatafora J.W."/>
            <person name="Tedersoo L."/>
            <person name="Vaario L.M."/>
            <person name="Yamada A."/>
            <person name="Yan M."/>
            <person name="Wang P."/>
            <person name="Xu J."/>
            <person name="Bruns T."/>
            <person name="Baldrian P."/>
            <person name="Vilgalys R."/>
            <person name="Dunand C."/>
            <person name="Henrissat B."/>
            <person name="Grigoriev I.V."/>
            <person name="Hibbett D."/>
            <person name="Nagy L.G."/>
            <person name="Martin F.M."/>
        </authorList>
    </citation>
    <scope>NUCLEOTIDE SEQUENCE</scope>
    <source>
        <strain evidence="2">UH-Tt-Lm1</strain>
    </source>
</reference>
<sequence length="381" mass="42734">MEATSQCPHCLDFFKPRGITVHKKSCLQKKQSAEDQARFMADQRLRRQDSARVPDIPAPHETDADAHIGSSSMGVAPELENLPCPPLSLPMIETHSDHCDLDDRSGSGADSRNTNDAGANLRNANDAGASSHNMNDVGGLGANSRDANDASGSDGAIKVEYHPNSNREPKTSTFKEFKKKAAKADSTRLPDPEPWVPFKTQEDFEFATLTQDARMSKKQVNKLIDIFQRCIDKGKGTFTFSSHKEMKDTLTLAAERLPKFEKQTASAIYKGKTHEFDIWVRPIWMWIEDMLQNQDLIQHFEWDACHVSKFDAKSNSWVRVYDEPWTGDCQGHSTPTTTSALSRLRRVVRGHYKSGRNPKEKPNLNRTSFGLTDKGLSLQQD</sequence>
<keyword evidence="3" id="KW-1185">Reference proteome</keyword>
<dbReference type="AlphaFoldDB" id="A0A9P6HMB0"/>
<feature type="compositionally biased region" description="Polar residues" evidence="1">
    <location>
        <begin position="108"/>
        <end position="117"/>
    </location>
</feature>
<accession>A0A9P6HMB0</accession>
<proteinExistence type="predicted"/>
<gene>
    <name evidence="2" type="ORF">BJ322DRAFT_1017356</name>
</gene>
<feature type="compositionally biased region" description="Basic and acidic residues" evidence="1">
    <location>
        <begin position="94"/>
        <end position="105"/>
    </location>
</feature>
<feature type="region of interest" description="Disordered" evidence="1">
    <location>
        <begin position="351"/>
        <end position="381"/>
    </location>
</feature>
<comment type="caution">
    <text evidence="2">The sequence shown here is derived from an EMBL/GenBank/DDBJ whole genome shotgun (WGS) entry which is preliminary data.</text>
</comment>
<evidence type="ECO:0000256" key="1">
    <source>
        <dbReference type="SAM" id="MobiDB-lite"/>
    </source>
</evidence>
<protein>
    <submittedName>
        <fullName evidence="2">Uncharacterized protein</fullName>
    </submittedName>
</protein>
<organism evidence="2 3">
    <name type="scientific">Thelephora terrestris</name>
    <dbReference type="NCBI Taxonomy" id="56493"/>
    <lineage>
        <taxon>Eukaryota</taxon>
        <taxon>Fungi</taxon>
        <taxon>Dikarya</taxon>
        <taxon>Basidiomycota</taxon>
        <taxon>Agaricomycotina</taxon>
        <taxon>Agaricomycetes</taxon>
        <taxon>Thelephorales</taxon>
        <taxon>Thelephoraceae</taxon>
        <taxon>Thelephora</taxon>
    </lineage>
</organism>
<dbReference type="EMBL" id="WIUZ02000002">
    <property type="protein sequence ID" value="KAF9790697.1"/>
    <property type="molecule type" value="Genomic_DNA"/>
</dbReference>